<accession>A0A914W7U9</accession>
<evidence type="ECO:0000313" key="2">
    <source>
        <dbReference type="WBParaSite" id="PSAMB.scaffold347size55433.g5092.t1"/>
    </source>
</evidence>
<evidence type="ECO:0000313" key="1">
    <source>
        <dbReference type="Proteomes" id="UP000887566"/>
    </source>
</evidence>
<dbReference type="WBParaSite" id="PSAMB.scaffold347size55433.g5092.t1">
    <property type="protein sequence ID" value="PSAMB.scaffold347size55433.g5092.t1"/>
    <property type="gene ID" value="PSAMB.scaffold347size55433.g5092"/>
</dbReference>
<organism evidence="1 2">
    <name type="scientific">Plectus sambesii</name>
    <dbReference type="NCBI Taxonomy" id="2011161"/>
    <lineage>
        <taxon>Eukaryota</taxon>
        <taxon>Metazoa</taxon>
        <taxon>Ecdysozoa</taxon>
        <taxon>Nematoda</taxon>
        <taxon>Chromadorea</taxon>
        <taxon>Plectida</taxon>
        <taxon>Plectina</taxon>
        <taxon>Plectoidea</taxon>
        <taxon>Plectidae</taxon>
        <taxon>Plectus</taxon>
    </lineage>
</organism>
<keyword evidence="1" id="KW-1185">Reference proteome</keyword>
<name>A0A914W7U9_9BILA</name>
<dbReference type="Proteomes" id="UP000887566">
    <property type="component" value="Unplaced"/>
</dbReference>
<reference evidence="2" key="1">
    <citation type="submission" date="2022-11" db="UniProtKB">
        <authorList>
            <consortium name="WormBaseParasite"/>
        </authorList>
    </citation>
    <scope>IDENTIFICATION</scope>
</reference>
<protein>
    <submittedName>
        <fullName evidence="2">Uncharacterized protein</fullName>
    </submittedName>
</protein>
<sequence length="67" mass="7724">MSSSARYVRYVGFSQNGEDDYTHANRGFGTPVRRVIMERTYALPAFGNLRTFGRFRERDDVLSSILD</sequence>
<proteinExistence type="predicted"/>
<dbReference type="AlphaFoldDB" id="A0A914W7U9"/>